<evidence type="ECO:0000256" key="10">
    <source>
        <dbReference type="ARBA" id="ARBA00039918"/>
    </source>
</evidence>
<evidence type="ECO:0000313" key="15">
    <source>
        <dbReference type="Proteomes" id="UP000549695"/>
    </source>
</evidence>
<evidence type="ECO:0000256" key="9">
    <source>
        <dbReference type="ARBA" id="ARBA00037295"/>
    </source>
</evidence>
<dbReference type="GeneID" id="98055166"/>
<feature type="transmembrane region" description="Helical" evidence="12">
    <location>
        <begin position="100"/>
        <end position="122"/>
    </location>
</feature>
<feature type="transmembrane region" description="Helical" evidence="12">
    <location>
        <begin position="401"/>
        <end position="428"/>
    </location>
</feature>
<evidence type="ECO:0000256" key="12">
    <source>
        <dbReference type="SAM" id="Phobius"/>
    </source>
</evidence>
<dbReference type="PROSITE" id="PS00216">
    <property type="entry name" value="SUGAR_TRANSPORT_1"/>
    <property type="match status" value="1"/>
</dbReference>
<dbReference type="InterPro" id="IPR020846">
    <property type="entry name" value="MFS_dom"/>
</dbReference>
<comment type="function">
    <text evidence="9">May be a proton symporter involved in the uptake of osmolytes such as proline and glycine betaine.</text>
</comment>
<keyword evidence="4" id="KW-1003">Cell membrane</keyword>
<keyword evidence="5 12" id="KW-0812">Transmembrane</keyword>
<accession>A0A852WI57</accession>
<feature type="domain" description="Major facilitator superfamily (MFS) profile" evidence="13">
    <location>
        <begin position="28"/>
        <end position="434"/>
    </location>
</feature>
<evidence type="ECO:0000256" key="5">
    <source>
        <dbReference type="ARBA" id="ARBA00022692"/>
    </source>
</evidence>
<dbReference type="PANTHER" id="PTHR43045:SF7">
    <property type="entry name" value="MAJOR FACILITATOR SUPERFAMILY TRANSPORTER"/>
    <property type="match status" value="1"/>
</dbReference>
<feature type="transmembrane region" description="Helical" evidence="12">
    <location>
        <begin position="199"/>
        <end position="218"/>
    </location>
</feature>
<evidence type="ECO:0000256" key="11">
    <source>
        <dbReference type="SAM" id="MobiDB-lite"/>
    </source>
</evidence>
<keyword evidence="3" id="KW-0813">Transport</keyword>
<feature type="transmembrane region" description="Helical" evidence="12">
    <location>
        <begin position="40"/>
        <end position="58"/>
    </location>
</feature>
<dbReference type="Pfam" id="PF07690">
    <property type="entry name" value="MFS_1"/>
    <property type="match status" value="1"/>
</dbReference>
<reference evidence="14 15" key="1">
    <citation type="submission" date="2020-07" db="EMBL/GenBank/DDBJ databases">
        <title>Sequencing the genomes of 1000 actinobacteria strains.</title>
        <authorList>
            <person name="Klenk H.-P."/>
        </authorList>
    </citation>
    <scope>NUCLEOTIDE SEQUENCE [LARGE SCALE GENOMIC DNA]</scope>
    <source>
        <strain evidence="14 15">DSM 44749</strain>
    </source>
</reference>
<dbReference type="EMBL" id="JACCCZ010000001">
    <property type="protein sequence ID" value="NYG05246.1"/>
    <property type="molecule type" value="Genomic_DNA"/>
</dbReference>
<keyword evidence="6" id="KW-0769">Symport</keyword>
<feature type="region of interest" description="Disordered" evidence="11">
    <location>
        <begin position="1"/>
        <end position="20"/>
    </location>
</feature>
<feature type="transmembrane region" description="Helical" evidence="12">
    <location>
        <begin position="166"/>
        <end position="193"/>
    </location>
</feature>
<comment type="subcellular location">
    <subcellularLocation>
        <location evidence="1">Cell membrane</location>
        <topology evidence="1">Multi-pass membrane protein</topology>
    </subcellularLocation>
</comment>
<dbReference type="Proteomes" id="UP000549695">
    <property type="component" value="Unassembled WGS sequence"/>
</dbReference>
<comment type="caution">
    <text evidence="14">The sequence shown here is derived from an EMBL/GenBank/DDBJ whole genome shotgun (WGS) entry which is preliminary data.</text>
</comment>
<evidence type="ECO:0000256" key="4">
    <source>
        <dbReference type="ARBA" id="ARBA00022475"/>
    </source>
</evidence>
<dbReference type="PANTHER" id="PTHR43045">
    <property type="entry name" value="SHIKIMATE TRANSPORTER"/>
    <property type="match status" value="1"/>
</dbReference>
<feature type="transmembrane region" description="Helical" evidence="12">
    <location>
        <begin position="377"/>
        <end position="395"/>
    </location>
</feature>
<evidence type="ECO:0000256" key="2">
    <source>
        <dbReference type="ARBA" id="ARBA00008240"/>
    </source>
</evidence>
<evidence type="ECO:0000256" key="3">
    <source>
        <dbReference type="ARBA" id="ARBA00022448"/>
    </source>
</evidence>
<organism evidence="14 15">
    <name type="scientific">Pseudonocardia alni</name>
    <name type="common">Amycolata alni</name>
    <dbReference type="NCBI Taxonomy" id="33907"/>
    <lineage>
        <taxon>Bacteria</taxon>
        <taxon>Bacillati</taxon>
        <taxon>Actinomycetota</taxon>
        <taxon>Actinomycetes</taxon>
        <taxon>Pseudonocardiales</taxon>
        <taxon>Pseudonocardiaceae</taxon>
        <taxon>Pseudonocardia</taxon>
    </lineage>
</organism>
<dbReference type="PROSITE" id="PS50850">
    <property type="entry name" value="MFS"/>
    <property type="match status" value="1"/>
</dbReference>
<evidence type="ECO:0000256" key="1">
    <source>
        <dbReference type="ARBA" id="ARBA00004651"/>
    </source>
</evidence>
<feature type="transmembrane region" description="Helical" evidence="12">
    <location>
        <begin position="256"/>
        <end position="276"/>
    </location>
</feature>
<dbReference type="InterPro" id="IPR036259">
    <property type="entry name" value="MFS_trans_sf"/>
</dbReference>
<feature type="transmembrane region" description="Helical" evidence="12">
    <location>
        <begin position="282"/>
        <end position="306"/>
    </location>
</feature>
<keyword evidence="15" id="KW-1185">Reference proteome</keyword>
<sequence length="444" mass="46852">MATTEPTHPATGGSRFSEAERAATGRRASIAAAAGTAIEYYDFAVYGYMTTVLAALFFTNDDPVTGLLATLAVLGSGFLARPLGGLFFGRLGDRVGRRKVLLITVVLMGVATVLTGLLPTYATIGLAAPALLTLLRVVQGFSAGGEIGGAAALVAESAPHKRRGLFGSATSIGIAAGMGSAAVVVGFVALVAGDQMATWGWRVPFLVSFPLLVLCLFYRVRIEDSPVFQEMAAKHEPPKAPVSEVFRRHPKAVLQLIGLAFGQMVAGGIGSVYLVVHFSQLGYALTGSTWLIAVIAVMPIALMPWAGGLSDRLGRKRVVAAGFIGFAVLAVPCFWLMEQGSLWLALVAGLVLNIPYGIIQGVMYTIFAELFPTRVRYSGVSIGFNLAGVVGAAPYQLVATWLIAVTGIMLMPAFYMIFAALVALLTLWTMAETRGADFREELQP</sequence>
<dbReference type="InterPro" id="IPR005829">
    <property type="entry name" value="Sugar_transporter_CS"/>
</dbReference>
<feature type="transmembrane region" description="Helical" evidence="12">
    <location>
        <begin position="64"/>
        <end position="88"/>
    </location>
</feature>
<dbReference type="FunFam" id="1.20.1250.20:FF:000001">
    <property type="entry name" value="Dicarboxylate MFS transporter"/>
    <property type="match status" value="1"/>
</dbReference>
<protein>
    <recommendedName>
        <fullName evidence="10">Putative proline/betaine transporter</fullName>
    </recommendedName>
</protein>
<dbReference type="PROSITE" id="PS00217">
    <property type="entry name" value="SUGAR_TRANSPORT_2"/>
    <property type="match status" value="1"/>
</dbReference>
<proteinExistence type="inferred from homology"/>
<dbReference type="Gene3D" id="1.20.1250.20">
    <property type="entry name" value="MFS general substrate transporter like domains"/>
    <property type="match status" value="2"/>
</dbReference>
<dbReference type="RefSeq" id="WP_179762701.1">
    <property type="nucleotide sequence ID" value="NZ_BAAAJZ010000011.1"/>
</dbReference>
<dbReference type="GO" id="GO:0005886">
    <property type="term" value="C:plasma membrane"/>
    <property type="evidence" value="ECO:0007669"/>
    <property type="project" value="UniProtKB-SubCell"/>
</dbReference>
<keyword evidence="7 12" id="KW-1133">Transmembrane helix</keyword>
<gene>
    <name evidence="14" type="ORF">HDA37_005531</name>
</gene>
<feature type="transmembrane region" description="Helical" evidence="12">
    <location>
        <begin position="343"/>
        <end position="365"/>
    </location>
</feature>
<evidence type="ECO:0000259" key="13">
    <source>
        <dbReference type="PROSITE" id="PS50850"/>
    </source>
</evidence>
<name>A0A852WI57_PSEA5</name>
<comment type="similarity">
    <text evidence="2">Belongs to the major facilitator superfamily. Metabolite:H+ Symporter (MHS) family (TC 2.A.1.6) family.</text>
</comment>
<dbReference type="AlphaFoldDB" id="A0A852WI57"/>
<evidence type="ECO:0000256" key="8">
    <source>
        <dbReference type="ARBA" id="ARBA00023136"/>
    </source>
</evidence>
<dbReference type="InterPro" id="IPR011701">
    <property type="entry name" value="MFS"/>
</dbReference>
<evidence type="ECO:0000256" key="6">
    <source>
        <dbReference type="ARBA" id="ARBA00022847"/>
    </source>
</evidence>
<evidence type="ECO:0000313" key="14">
    <source>
        <dbReference type="EMBL" id="NYG05246.1"/>
    </source>
</evidence>
<feature type="transmembrane region" description="Helical" evidence="12">
    <location>
        <begin position="134"/>
        <end position="154"/>
    </location>
</feature>
<dbReference type="GO" id="GO:0015293">
    <property type="term" value="F:symporter activity"/>
    <property type="evidence" value="ECO:0007669"/>
    <property type="project" value="UniProtKB-KW"/>
</dbReference>
<keyword evidence="8 12" id="KW-0472">Membrane</keyword>
<feature type="transmembrane region" description="Helical" evidence="12">
    <location>
        <begin position="318"/>
        <end position="337"/>
    </location>
</feature>
<evidence type="ECO:0000256" key="7">
    <source>
        <dbReference type="ARBA" id="ARBA00022989"/>
    </source>
</evidence>
<dbReference type="SUPFAM" id="SSF103473">
    <property type="entry name" value="MFS general substrate transporter"/>
    <property type="match status" value="1"/>
</dbReference>